<dbReference type="EMBL" id="CP036498">
    <property type="protein sequence ID" value="QUS40503.1"/>
    <property type="molecule type" value="Genomic_DNA"/>
</dbReference>
<dbReference type="PROSITE" id="PS51208">
    <property type="entry name" value="AUTOTRANSPORTER"/>
    <property type="match status" value="1"/>
</dbReference>
<dbReference type="NCBIfam" id="TIGR04393">
    <property type="entry name" value="rpt_T5SS_PEPC"/>
    <property type="match status" value="2"/>
</dbReference>
<dbReference type="RefSeq" id="WP_211909087.1">
    <property type="nucleotide sequence ID" value="NZ_CP036498.1"/>
</dbReference>
<dbReference type="SUPFAM" id="SSF103515">
    <property type="entry name" value="Autotransporter"/>
    <property type="match status" value="1"/>
</dbReference>
<feature type="domain" description="Autotransporter" evidence="1">
    <location>
        <begin position="1523"/>
        <end position="1796"/>
    </location>
</feature>
<evidence type="ECO:0000259" key="1">
    <source>
        <dbReference type="PROSITE" id="PS51208"/>
    </source>
</evidence>
<dbReference type="Pfam" id="PF03797">
    <property type="entry name" value="Autotransporter"/>
    <property type="match status" value="1"/>
</dbReference>
<gene>
    <name evidence="2" type="ORF">RPMA_17935</name>
</gene>
<protein>
    <submittedName>
        <fullName evidence="2">Autotransporter domain-containing protein</fullName>
    </submittedName>
</protein>
<sequence>MQHFDRATSYTPSATTFCGPLVRESRLAHLRHVLMAGAAVTICGMSQAHAQAPSYVWNNTAGDGSLFNAQNWAPGAPPTGFSYNGALISSGNAVVGSAGGTIGSGLSVGNTTNTATLTVNNGGTLNLLASLSVGATSAVTVSGANSKIVLGEPDSHYGRININGGLTIENGGTLTAQTISTNAHAINLGSSLVTGSGSLLALTGRFGLRGDDSNIATLTLSNGGALSVSGEFGLGFMPGSGDGSGTLNIGAAAGQAAAGAGILSAASGITFGTAYDSKLVLNHTATEASPFVLSPVLTGGGFYQITSSSGNDYYTALKGNGEINQMAGVTHVTGTSLGFSGTTNVTGGKLLLATSGSALGGNFNVSGSGVLGGIGTIGTPAWEETIDVSTRHNAATQTIIGAGGTLAPGLTGTTGTLTVRGDLAFDANSIYAVKIDGNKNHDATNVSGNVTIASGAKLEVTALGGQGDYSVNYATPQQFSIITSTGTLSGTFTVQNSAFLTYTSTSDANHAYLTVALRGTPAPDRQWTGTTGTWDTAANWDQGSAPVTTGAGEAVNVAIASGEATHNGALRLGVDAGDHTTLTISGTGKLAVKSVTTPVTSAGLVTIGGTGTAAVKVSGSAASLSADSNLIVANGTLTVENGAQADGQLISVSAAPGAQANALVTGSGSSLTARNAVRIGSSTGTGTLTLTDGGTLTATTSGQNGVVVASSTTATGTLNIGAAEGQSAAGAGILNAPTFFFGSGNGTLVFNHTGTDYAFAPQIQVQPTMEGDRTIKQIAGVTRITADGSAFNGNVDVSGGSLLVDTNGKLGGAFNVTGGVLGGIGALGTAGTSINLTAGTLSPGLGNTIGTLNVAGDLAFGANSIYAVKFAGNETSDLTLVGGSVTIADGARVRATALGGQGDYGVNYAGAGYRYTILTALGAVTGQFSAVQNSAFLNYTTSSDANNVYLTVALKGDPAPTPTKYEWAGGTNDNDWSESANWTPYSPPPTYVAPINGTAVTVAINSGNAVIREAGTTLGNNLYLAENAGDQANLAITGNGTLQSSTVVVGGAGTAGLTVSGATAALNATGNILAGNGAGSNGTVTIQNGATATTTQIVGAGYSSGATGNIVVTGQNSSLTGRFLRLGYYGGTGTLTIANGATVTTTAIENGTAIAAQQGGTGTLNIGAAAGEAAVAAGTLNSDKVNFGSGTGTLVFNHTDTNYAFAPVLTSSDGSATIRHLAGTTRLTADSSAFDGTTNVSGGTLLVDTAGKLGGVFDVSGTGILGGIGTIGTAGKATTISSGTLAPGLVGAIGTLNVAGDLVFGANSTYAVNIAGNKTSDLTLVGGTTTIADGAKVLVSALGGQGDYGTDYSGSGHRYTILTSTGALTGKFTDVQDSAFLNYTSTSDANNAYLTAALKANPTNPTNPSVFTPVANTGNQIATARALDSLSQGSALWWAVANVPTYEAAREAYNQLSGAPIASSQAAMVNDSQAVRSAVNDRIRGAFDSVAAPNMAVMSYAPERDAYAYAGQFNKIAPQPAQRERESFAVWGSAFGSWGKVNSDGNAARVDTETGGLLAGVDTLVLNNWRLGLFGGYSHSKFNTSNSRGTSDSYHVGGYAGTSIGSLALRSGMSYTWYDNRSQRSITFLGQRADGHYKAGSFQAFGELGYRIDVSSAIALEPYVNASHVRLNTDAFQETGSIAALTVQEQNASTTYTTLGSRASTMFELAGFQTTARGGIGWRHAFGDIVPVSTVAFANSSSFTVSGLPIDQNVAVIEAGLDFRMLPSGTLGISYNGQYGARGSENGVNARLRVQF</sequence>
<accession>A0ABX8ADK3</accession>
<dbReference type="InterPro" id="IPR036709">
    <property type="entry name" value="Autotransporte_beta_dom_sf"/>
</dbReference>
<dbReference type="SMART" id="SM00869">
    <property type="entry name" value="Autotransporter"/>
    <property type="match status" value="1"/>
</dbReference>
<keyword evidence="3" id="KW-1185">Reference proteome</keyword>
<dbReference type="InterPro" id="IPR005546">
    <property type="entry name" value="Autotransporte_beta"/>
</dbReference>
<proteinExistence type="predicted"/>
<name>A0ABX8ADK3_9BRAD</name>
<reference evidence="2 3" key="1">
    <citation type="submission" date="2019-02" db="EMBL/GenBank/DDBJ databases">
        <title>Emended description of the genus Rhodopseudomonas and description of Rhodopseudomonas albus sp. nov., a non-phototrophic, heavy-metal-tolerant bacterium isolated from garden soil.</title>
        <authorList>
            <person name="Bao Z."/>
            <person name="Cao W.W."/>
            <person name="Sato Y."/>
            <person name="Nishizawa T."/>
            <person name="Zhao J."/>
            <person name="Guo Y."/>
            <person name="Ohta H."/>
        </authorList>
    </citation>
    <scope>NUCLEOTIDE SEQUENCE [LARGE SCALE GENOMIC DNA]</scope>
    <source>
        <strain evidence="2 3">SK50-23</strain>
    </source>
</reference>
<dbReference type="InterPro" id="IPR030895">
    <property type="entry name" value="T5SS_PEPC_rpt"/>
</dbReference>
<dbReference type="InterPro" id="IPR006315">
    <property type="entry name" value="OM_autotransptr_brl_dom"/>
</dbReference>
<dbReference type="Proteomes" id="UP000682843">
    <property type="component" value="Chromosome"/>
</dbReference>
<evidence type="ECO:0000313" key="2">
    <source>
        <dbReference type="EMBL" id="QUS40503.1"/>
    </source>
</evidence>
<dbReference type="Gene3D" id="2.40.128.130">
    <property type="entry name" value="Autotransporter beta-domain"/>
    <property type="match status" value="1"/>
</dbReference>
<dbReference type="NCBIfam" id="TIGR01414">
    <property type="entry name" value="autotrans_barl"/>
    <property type="match status" value="1"/>
</dbReference>
<organism evidence="2 3">
    <name type="scientific">Tardiphaga alba</name>
    <dbReference type="NCBI Taxonomy" id="340268"/>
    <lineage>
        <taxon>Bacteria</taxon>
        <taxon>Pseudomonadati</taxon>
        <taxon>Pseudomonadota</taxon>
        <taxon>Alphaproteobacteria</taxon>
        <taxon>Hyphomicrobiales</taxon>
        <taxon>Nitrobacteraceae</taxon>
        <taxon>Tardiphaga</taxon>
    </lineage>
</organism>
<evidence type="ECO:0000313" key="3">
    <source>
        <dbReference type="Proteomes" id="UP000682843"/>
    </source>
</evidence>